<accession>A0A7S5R5G1</accession>
<dbReference type="Pfam" id="PF01520">
    <property type="entry name" value="Amidase_3"/>
    <property type="match status" value="1"/>
</dbReference>
<evidence type="ECO:0000313" key="3">
    <source>
        <dbReference type="Proteomes" id="UP000629603"/>
    </source>
</evidence>
<dbReference type="CDD" id="cd02696">
    <property type="entry name" value="MurNAc-LAA"/>
    <property type="match status" value="1"/>
</dbReference>
<organism evidence="2 3">
    <name type="scientific">Rhizobium phage RHph_TM30</name>
    <dbReference type="NCBI Taxonomy" id="2509764"/>
    <lineage>
        <taxon>Viruses</taxon>
        <taxon>Duplodnaviria</taxon>
        <taxon>Heunggongvirae</taxon>
        <taxon>Uroviricota</taxon>
        <taxon>Caudoviricetes</taxon>
        <taxon>Kleczkowskaviridae</taxon>
        <taxon>Cuauhnahuacvirus</taxon>
        <taxon>Cuauhnahuacvirus TM30</taxon>
    </lineage>
</organism>
<dbReference type="GO" id="GO:0009253">
    <property type="term" value="P:peptidoglycan catabolic process"/>
    <property type="evidence" value="ECO:0007669"/>
    <property type="project" value="InterPro"/>
</dbReference>
<dbReference type="Gene3D" id="3.40.630.40">
    <property type="entry name" value="Zn-dependent exopeptidases"/>
    <property type="match status" value="1"/>
</dbReference>
<evidence type="ECO:0000259" key="1">
    <source>
        <dbReference type="Pfam" id="PF01520"/>
    </source>
</evidence>
<gene>
    <name evidence="2" type="ORF">EVB93_340</name>
</gene>
<dbReference type="InterPro" id="IPR002508">
    <property type="entry name" value="MurNAc-LAA_cat"/>
</dbReference>
<dbReference type="SUPFAM" id="SSF53187">
    <property type="entry name" value="Zn-dependent exopeptidases"/>
    <property type="match status" value="1"/>
</dbReference>
<name>A0A7S5R5G1_9CAUD</name>
<proteinExistence type="predicted"/>
<sequence length="194" mass="22189">MKVIAISPGHYENYRGVSKNGYVEYDEVVKIVDQLKLKFDPSIYQIHVVEGKLLDKVTRINEINPDLAIEVHLGNTNNTKTDGSRAFFMMHKDSSKKLAENLLESCVRMLGSHNRGAWVGWFKKMSPSMVESNKFKVDFKPKIDLFLSKINAPSAIIEPYYISSIKDCDKYIANDKHDFVADAIYDGVIKYFNQ</sequence>
<dbReference type="Proteomes" id="UP000629603">
    <property type="component" value="Segment"/>
</dbReference>
<evidence type="ECO:0000313" key="2">
    <source>
        <dbReference type="EMBL" id="QIG71427.1"/>
    </source>
</evidence>
<reference evidence="2 3" key="1">
    <citation type="submission" date="2020-01" db="EMBL/GenBank/DDBJ databases">
        <title>Patterns of diversity and host range of bacteriophage communities associated with bean-nodulatin bacteria.</title>
        <authorList>
            <person name="Vann Cauwenberghe J."/>
            <person name="Santamaria R.I."/>
            <person name="Bustos P."/>
            <person name="Juarez S."/>
            <person name="Gonzalez V."/>
        </authorList>
    </citation>
    <scope>NUCLEOTIDE SEQUENCE [LARGE SCALE GENOMIC DNA]</scope>
</reference>
<dbReference type="EMBL" id="MN988521">
    <property type="protein sequence ID" value="QIG71427.1"/>
    <property type="molecule type" value="Genomic_DNA"/>
</dbReference>
<dbReference type="GO" id="GO:0008745">
    <property type="term" value="F:N-acetylmuramoyl-L-alanine amidase activity"/>
    <property type="evidence" value="ECO:0007669"/>
    <property type="project" value="InterPro"/>
</dbReference>
<keyword evidence="3" id="KW-1185">Reference proteome</keyword>
<protein>
    <submittedName>
        <fullName evidence="2">Putative endolysin protein</fullName>
    </submittedName>
</protein>
<feature type="domain" description="MurNAc-LAA" evidence="1">
    <location>
        <begin position="4"/>
        <end position="189"/>
    </location>
</feature>